<protein>
    <recommendedName>
        <fullName evidence="5">Dual-action ribosomal maturation protein DarP</fullName>
    </recommendedName>
    <alternativeName>
        <fullName evidence="5">Large ribosomal subunit assembly factor DarP</fullName>
    </alternativeName>
</protein>
<keyword evidence="4 5" id="KW-0694">RNA-binding</keyword>
<dbReference type="GO" id="GO:0005829">
    <property type="term" value="C:cytosol"/>
    <property type="evidence" value="ECO:0007669"/>
    <property type="project" value="TreeGrafter"/>
</dbReference>
<evidence type="ECO:0000256" key="1">
    <source>
        <dbReference type="ARBA" id="ARBA00022490"/>
    </source>
</evidence>
<dbReference type="OrthoDB" id="5293604at2"/>
<keyword evidence="2 5" id="KW-0690">Ribosome biogenesis</keyword>
<dbReference type="SUPFAM" id="SSF158710">
    <property type="entry name" value="PSPTO4464-like"/>
    <property type="match status" value="1"/>
</dbReference>
<name>A0A368NJA6_9GAMM</name>
<evidence type="ECO:0000256" key="4">
    <source>
        <dbReference type="ARBA" id="ARBA00022884"/>
    </source>
</evidence>
<comment type="caution">
    <text evidence="6">The sequence shown here is derived from an EMBL/GenBank/DDBJ whole genome shotgun (WGS) entry which is preliminary data.</text>
</comment>
<keyword evidence="1 5" id="KW-0963">Cytoplasm</keyword>
<evidence type="ECO:0000313" key="7">
    <source>
        <dbReference type="Proteomes" id="UP000252558"/>
    </source>
</evidence>
<reference evidence="6 7" key="1">
    <citation type="submission" date="2018-07" db="EMBL/GenBank/DDBJ databases">
        <title>Corallincola holothuriorum sp. nov., a new facultative anaerobe isolated from sea cucumber Apostichopus japonicus.</title>
        <authorList>
            <person name="Xia H."/>
        </authorList>
    </citation>
    <scope>NUCLEOTIDE SEQUENCE [LARGE SCALE GENOMIC DNA]</scope>
    <source>
        <strain evidence="6 7">C4</strain>
    </source>
</reference>
<dbReference type="Pfam" id="PF04751">
    <property type="entry name" value="DarP"/>
    <property type="match status" value="1"/>
</dbReference>
<dbReference type="GO" id="GO:0019843">
    <property type="term" value="F:rRNA binding"/>
    <property type="evidence" value="ECO:0007669"/>
    <property type="project" value="UniProtKB-UniRule"/>
</dbReference>
<dbReference type="GO" id="GO:1902626">
    <property type="term" value="P:assembly of large subunit precursor of preribosome"/>
    <property type="evidence" value="ECO:0007669"/>
    <property type="project" value="UniProtKB-UniRule"/>
</dbReference>
<gene>
    <name evidence="5" type="primary">darP</name>
    <name evidence="6" type="ORF">DU002_09425</name>
</gene>
<dbReference type="RefSeq" id="WP_114338131.1">
    <property type="nucleotide sequence ID" value="NZ_QPID01000005.1"/>
</dbReference>
<accession>A0A368NJA6</accession>
<sequence>MGKTSDKNQPDEELISKSQQKREMLALQKLGEQLTTLKPADLAKIPLEESLADAVKLAVRIRNTREGYRRQLQLIGKLMRHADADAIRQAIEQLNSVHQQGNALFHRLEKWRDELISGSDETINQWMADYPLSDRQRLRQFVRQAKKEQQQNKPPKSARELFRYLRELAEASEDK</sequence>
<dbReference type="FunFam" id="1.10.60.30:FF:000002">
    <property type="entry name" value="UPF0307 protein YjgA"/>
    <property type="match status" value="1"/>
</dbReference>
<dbReference type="GO" id="GO:0043022">
    <property type="term" value="F:ribosome binding"/>
    <property type="evidence" value="ECO:0007669"/>
    <property type="project" value="UniProtKB-UniRule"/>
</dbReference>
<dbReference type="Gene3D" id="1.10.60.30">
    <property type="entry name" value="PSPTO4464-like domains"/>
    <property type="match status" value="2"/>
</dbReference>
<dbReference type="NCBIfam" id="NF003593">
    <property type="entry name" value="PRK05255.1-1"/>
    <property type="match status" value="1"/>
</dbReference>
<comment type="subcellular location">
    <subcellularLocation>
        <location evidence="5">Cytoplasm</location>
    </subcellularLocation>
    <text evidence="5">Associates with late stage pre-50S ribosomal subunits.</text>
</comment>
<dbReference type="PANTHER" id="PTHR38101">
    <property type="entry name" value="UPF0307 PROTEIN YJGA"/>
    <property type="match status" value="1"/>
</dbReference>
<comment type="function">
    <text evidence="5">Member of a network of 50S ribosomal subunit biogenesis factors which assembles along the 30S-50S interface, preventing incorrect 23S rRNA structures from forming. Promotes peptidyl transferase center (PTC) maturation.</text>
</comment>
<dbReference type="InterPro" id="IPR006839">
    <property type="entry name" value="DarP"/>
</dbReference>
<dbReference type="PANTHER" id="PTHR38101:SF1">
    <property type="entry name" value="UPF0307 PROTEIN YJGA"/>
    <property type="match status" value="1"/>
</dbReference>
<evidence type="ECO:0000313" key="6">
    <source>
        <dbReference type="EMBL" id="RCU49845.1"/>
    </source>
</evidence>
<dbReference type="CDD" id="cd16331">
    <property type="entry name" value="YjgA-like"/>
    <property type="match status" value="1"/>
</dbReference>
<dbReference type="Proteomes" id="UP000252558">
    <property type="component" value="Unassembled WGS sequence"/>
</dbReference>
<keyword evidence="3 5" id="KW-0699">rRNA-binding</keyword>
<evidence type="ECO:0000256" key="5">
    <source>
        <dbReference type="HAMAP-Rule" id="MF_00765"/>
    </source>
</evidence>
<evidence type="ECO:0000256" key="3">
    <source>
        <dbReference type="ARBA" id="ARBA00022730"/>
    </source>
</evidence>
<dbReference type="EMBL" id="QPID01000005">
    <property type="protein sequence ID" value="RCU49845.1"/>
    <property type="molecule type" value="Genomic_DNA"/>
</dbReference>
<organism evidence="6 7">
    <name type="scientific">Corallincola holothuriorum</name>
    <dbReference type="NCBI Taxonomy" id="2282215"/>
    <lineage>
        <taxon>Bacteria</taxon>
        <taxon>Pseudomonadati</taxon>
        <taxon>Pseudomonadota</taxon>
        <taxon>Gammaproteobacteria</taxon>
        <taxon>Alteromonadales</taxon>
        <taxon>Psychromonadaceae</taxon>
        <taxon>Corallincola</taxon>
    </lineage>
</organism>
<dbReference type="PIRSF" id="PIRSF016183">
    <property type="entry name" value="UCP016183"/>
    <property type="match status" value="1"/>
</dbReference>
<comment type="similarity">
    <text evidence="5">Belongs to the DarP family.</text>
</comment>
<dbReference type="HAMAP" id="MF_00765">
    <property type="entry name" value="DarP"/>
    <property type="match status" value="1"/>
</dbReference>
<dbReference type="AlphaFoldDB" id="A0A368NJA6"/>
<keyword evidence="7" id="KW-1185">Reference proteome</keyword>
<dbReference type="InterPro" id="IPR023153">
    <property type="entry name" value="DarP_sf"/>
</dbReference>
<proteinExistence type="inferred from homology"/>
<evidence type="ECO:0000256" key="2">
    <source>
        <dbReference type="ARBA" id="ARBA00022517"/>
    </source>
</evidence>